<dbReference type="Gene3D" id="3.30.160.60">
    <property type="entry name" value="Classic Zinc Finger"/>
    <property type="match status" value="1"/>
</dbReference>
<dbReference type="PROSITE" id="PS50157">
    <property type="entry name" value="ZINC_FINGER_C2H2_2"/>
    <property type="match status" value="1"/>
</dbReference>
<keyword evidence="1" id="KW-0479">Metal-binding</keyword>
<proteinExistence type="predicted"/>
<keyword evidence="1" id="KW-0863">Zinc-finger</keyword>
<keyword evidence="1" id="KW-0862">Zinc</keyword>
<evidence type="ECO:0000313" key="3">
    <source>
        <dbReference type="EMBL" id="NXP47798.1"/>
    </source>
</evidence>
<feature type="domain" description="C2H2-type" evidence="2">
    <location>
        <begin position="62"/>
        <end position="81"/>
    </location>
</feature>
<dbReference type="OrthoDB" id="9190228at2759"/>
<dbReference type="AlphaFoldDB" id="A0A7L2ANT9"/>
<accession>A0A7L2ANT9</accession>
<name>A0A7L2ANT9_9GRUI</name>
<dbReference type="GO" id="GO:0008270">
    <property type="term" value="F:zinc ion binding"/>
    <property type="evidence" value="ECO:0007669"/>
    <property type="project" value="UniProtKB-KW"/>
</dbReference>
<dbReference type="InterPro" id="IPR013087">
    <property type="entry name" value="Znf_C2H2_type"/>
</dbReference>
<keyword evidence="4" id="KW-1185">Reference proteome</keyword>
<dbReference type="FunFam" id="3.30.160.60:FF:000506">
    <property type="entry name" value="Zinc finger protein 23"/>
    <property type="match status" value="1"/>
</dbReference>
<feature type="non-terminal residue" evidence="3">
    <location>
        <position position="81"/>
    </location>
</feature>
<protein>
    <submittedName>
        <fullName evidence="3">ZNF16 protein</fullName>
    </submittedName>
</protein>
<evidence type="ECO:0000313" key="4">
    <source>
        <dbReference type="Proteomes" id="UP000590868"/>
    </source>
</evidence>
<dbReference type="SUPFAM" id="SSF57667">
    <property type="entry name" value="beta-beta-alpha zinc fingers"/>
    <property type="match status" value="1"/>
</dbReference>
<dbReference type="Proteomes" id="UP000590868">
    <property type="component" value="Unassembled WGS sequence"/>
</dbReference>
<evidence type="ECO:0000256" key="1">
    <source>
        <dbReference type="PROSITE-ProRule" id="PRU00042"/>
    </source>
</evidence>
<evidence type="ECO:0000259" key="2">
    <source>
        <dbReference type="PROSITE" id="PS50157"/>
    </source>
</evidence>
<feature type="non-terminal residue" evidence="3">
    <location>
        <position position="1"/>
    </location>
</feature>
<organism evidence="3 4">
    <name type="scientific">Heliornis fulica</name>
    <name type="common">sungrebe</name>
    <dbReference type="NCBI Taxonomy" id="54369"/>
    <lineage>
        <taxon>Eukaryota</taxon>
        <taxon>Metazoa</taxon>
        <taxon>Chordata</taxon>
        <taxon>Craniata</taxon>
        <taxon>Vertebrata</taxon>
        <taxon>Euteleostomi</taxon>
        <taxon>Archelosauria</taxon>
        <taxon>Archosauria</taxon>
        <taxon>Dinosauria</taxon>
        <taxon>Saurischia</taxon>
        <taxon>Theropoda</taxon>
        <taxon>Coelurosauria</taxon>
        <taxon>Aves</taxon>
        <taxon>Neognathae</taxon>
        <taxon>Neoaves</taxon>
        <taxon>Gruiformes</taxon>
        <taxon>Heliornithidae</taxon>
        <taxon>Heliornis</taxon>
    </lineage>
</organism>
<reference evidence="3 4" key="1">
    <citation type="submission" date="2019-09" db="EMBL/GenBank/DDBJ databases">
        <title>Bird 10,000 Genomes (B10K) Project - Family phase.</title>
        <authorList>
            <person name="Zhang G."/>
        </authorList>
    </citation>
    <scope>NUCLEOTIDE SEQUENCE [LARGE SCALE GENOMIC DNA]</scope>
    <source>
        <strain evidence="3">B10K-DU-001-55</strain>
        <tissue evidence="3">Muscle</tissue>
    </source>
</reference>
<sequence length="81" mass="8468">GAALLKHHRAHGAAAGTPPKCWDCGKNRTPGAILRPRAQQCPDCGRDAEAAGAAPAPPEKPYKCVECGKGFGQRSALVKHR</sequence>
<dbReference type="InterPro" id="IPR036236">
    <property type="entry name" value="Znf_C2H2_sf"/>
</dbReference>
<dbReference type="EMBL" id="VXBZ01004496">
    <property type="protein sequence ID" value="NXP47798.1"/>
    <property type="molecule type" value="Genomic_DNA"/>
</dbReference>
<comment type="caution">
    <text evidence="3">The sequence shown here is derived from an EMBL/GenBank/DDBJ whole genome shotgun (WGS) entry which is preliminary data.</text>
</comment>
<gene>
    <name evidence="3" type="primary">Znf16</name>
    <name evidence="3" type="ORF">HELFUL_R14904</name>
</gene>